<evidence type="ECO:0000256" key="5">
    <source>
        <dbReference type="ARBA" id="ARBA00023157"/>
    </source>
</evidence>
<evidence type="ECO:0000256" key="6">
    <source>
        <dbReference type="RuleBase" id="RU368111"/>
    </source>
</evidence>
<dbReference type="GO" id="GO:0052040">
    <property type="term" value="P:symbiont-mediated perturbation of host programmed cell death"/>
    <property type="evidence" value="ECO:0007669"/>
    <property type="project" value="UniProtKB-UniRule"/>
</dbReference>
<keyword evidence="8" id="KW-0732">Signal</keyword>
<evidence type="ECO:0000256" key="7">
    <source>
        <dbReference type="SAM" id="MobiDB-lite"/>
    </source>
</evidence>
<evidence type="ECO:0000256" key="2">
    <source>
        <dbReference type="ARBA" id="ARBA00009544"/>
    </source>
</evidence>
<dbReference type="Proteomes" id="UP000198211">
    <property type="component" value="Unassembled WGS sequence"/>
</dbReference>
<evidence type="ECO:0000256" key="4">
    <source>
        <dbReference type="ARBA" id="ARBA00022978"/>
    </source>
</evidence>
<dbReference type="STRING" id="4795.A0A225VBJ9"/>
<dbReference type="OrthoDB" id="128236at2759"/>
<feature type="chain" id="PRO_5013030890" description="Elicitin" evidence="8">
    <location>
        <begin position="21"/>
        <end position="171"/>
    </location>
</feature>
<name>A0A225VBJ9_9STRA</name>
<comment type="similarity">
    <text evidence="2 6">Belongs to the elicitin family.</text>
</comment>
<evidence type="ECO:0000313" key="10">
    <source>
        <dbReference type="Proteomes" id="UP000198211"/>
    </source>
</evidence>
<dbReference type="InterPro" id="IPR002200">
    <property type="entry name" value="Elicitin"/>
</dbReference>
<feature type="signal peptide" evidence="8">
    <location>
        <begin position="1"/>
        <end position="20"/>
    </location>
</feature>
<dbReference type="Gene3D" id="1.10.239.10">
    <property type="entry name" value="Elicitin domain"/>
    <property type="match status" value="1"/>
</dbReference>
<dbReference type="AlphaFoldDB" id="A0A225VBJ9"/>
<evidence type="ECO:0000256" key="8">
    <source>
        <dbReference type="SAM" id="SignalP"/>
    </source>
</evidence>
<dbReference type="InterPro" id="IPR036470">
    <property type="entry name" value="Elicitin_sf"/>
</dbReference>
<keyword evidence="3 6" id="KW-0964">Secreted</keyword>
<feature type="region of interest" description="Disordered" evidence="7">
    <location>
        <begin position="113"/>
        <end position="150"/>
    </location>
</feature>
<evidence type="ECO:0000256" key="1">
    <source>
        <dbReference type="ARBA" id="ARBA00004613"/>
    </source>
</evidence>
<comment type="caution">
    <text evidence="9">The sequence shown here is derived from an EMBL/GenBank/DDBJ whole genome shotgun (WGS) entry which is preliminary data.</text>
</comment>
<keyword evidence="4 6" id="KW-0928">Hypersensitive response elicitation</keyword>
<gene>
    <name evidence="9" type="ORF">PHMEG_00025245</name>
</gene>
<sequence>MPSLTSFVVFSLAVARFVSAEDCSTEALMSVASNSNLANCTADTGVSIATISTLTHEQLMDVCKSSSCMALMKDVAALKLGDCTIPGSNVTVQTDVLGKVNAMCGGSGMGSIGSMGSSSSTNSSTNVGDESASMNSDNSTGSKSSPSTSNAAVVTTGFVSAVAVVLVTMMF</sequence>
<comment type="subcellular location">
    <subcellularLocation>
        <location evidence="1 6">Secreted</location>
    </subcellularLocation>
</comment>
<feature type="compositionally biased region" description="Low complexity" evidence="7">
    <location>
        <begin position="114"/>
        <end position="126"/>
    </location>
</feature>
<dbReference type="SMART" id="SM01187">
    <property type="entry name" value="Elicitin"/>
    <property type="match status" value="1"/>
</dbReference>
<comment type="function">
    <text evidence="6">Induces local and distal defense responses (incompatible hypersensitive reaction) in plants from the solanaceae and cruciferae families. Elicits leaf necrosis and causes the accumulation of pathogenesis-related proteins. Might interact with the lipidic molecules of the plasma membrane.</text>
</comment>
<keyword evidence="5 6" id="KW-1015">Disulfide bond</keyword>
<accession>A0A225VBJ9</accession>
<evidence type="ECO:0000313" key="9">
    <source>
        <dbReference type="EMBL" id="OWZ03086.1"/>
    </source>
</evidence>
<dbReference type="EMBL" id="NBNE01005738">
    <property type="protein sequence ID" value="OWZ03086.1"/>
    <property type="molecule type" value="Genomic_DNA"/>
</dbReference>
<dbReference type="Pfam" id="PF00964">
    <property type="entry name" value="Elicitin"/>
    <property type="match status" value="1"/>
</dbReference>
<protein>
    <recommendedName>
        <fullName evidence="6">Elicitin</fullName>
    </recommendedName>
</protein>
<keyword evidence="10" id="KW-1185">Reference proteome</keyword>
<dbReference type="SUPFAM" id="SSF48647">
    <property type="entry name" value="Fungal elicitin"/>
    <property type="match status" value="1"/>
</dbReference>
<organism evidence="9 10">
    <name type="scientific">Phytophthora megakarya</name>
    <dbReference type="NCBI Taxonomy" id="4795"/>
    <lineage>
        <taxon>Eukaryota</taxon>
        <taxon>Sar</taxon>
        <taxon>Stramenopiles</taxon>
        <taxon>Oomycota</taxon>
        <taxon>Peronosporomycetes</taxon>
        <taxon>Peronosporales</taxon>
        <taxon>Peronosporaceae</taxon>
        <taxon>Phytophthora</taxon>
    </lineage>
</organism>
<evidence type="ECO:0000256" key="3">
    <source>
        <dbReference type="ARBA" id="ARBA00022525"/>
    </source>
</evidence>
<feature type="compositionally biased region" description="Low complexity" evidence="7">
    <location>
        <begin position="133"/>
        <end position="150"/>
    </location>
</feature>
<reference evidence="10" key="1">
    <citation type="submission" date="2017-03" db="EMBL/GenBank/DDBJ databases">
        <title>Phytopthora megakarya and P. palmivora, two closely related causual agents of cacao black pod achieved similar genome size and gene model numbers by different mechanisms.</title>
        <authorList>
            <person name="Ali S."/>
            <person name="Shao J."/>
            <person name="Larry D.J."/>
            <person name="Kronmiller B."/>
            <person name="Shen D."/>
            <person name="Strem M.D."/>
            <person name="Melnick R.L."/>
            <person name="Guiltinan M.J."/>
            <person name="Tyler B.M."/>
            <person name="Meinhardt L.W."/>
            <person name="Bailey B.A."/>
        </authorList>
    </citation>
    <scope>NUCLEOTIDE SEQUENCE [LARGE SCALE GENOMIC DNA]</scope>
    <source>
        <strain evidence="10">zdho120</strain>
    </source>
</reference>
<proteinExistence type="inferred from homology"/>
<dbReference type="GO" id="GO:0005576">
    <property type="term" value="C:extracellular region"/>
    <property type="evidence" value="ECO:0007669"/>
    <property type="project" value="UniProtKB-SubCell"/>
</dbReference>